<dbReference type="SMART" id="SM00867">
    <property type="entry name" value="YceI"/>
    <property type="match status" value="1"/>
</dbReference>
<dbReference type="InterPro" id="IPR007372">
    <property type="entry name" value="Lipid/polyisoprenoid-bd_YceI"/>
</dbReference>
<proteinExistence type="inferred from homology"/>
<feature type="domain" description="Lipid/polyisoprenoid-binding YceI-like" evidence="2">
    <location>
        <begin position="11"/>
        <end position="167"/>
    </location>
</feature>
<dbReference type="SUPFAM" id="SSF101874">
    <property type="entry name" value="YceI-like"/>
    <property type="match status" value="1"/>
</dbReference>
<name>A0A9Q9MJY8_9ACTN</name>
<dbReference type="Pfam" id="PF04264">
    <property type="entry name" value="YceI"/>
    <property type="match status" value="1"/>
</dbReference>
<gene>
    <name evidence="3" type="ORF">Daura_37665</name>
</gene>
<dbReference type="OrthoDB" id="3724977at2"/>
<evidence type="ECO:0000259" key="2">
    <source>
        <dbReference type="SMART" id="SM00867"/>
    </source>
</evidence>
<comment type="similarity">
    <text evidence="1">Belongs to the UPF0312 family.</text>
</comment>
<keyword evidence="4" id="KW-1185">Reference proteome</keyword>
<dbReference type="EMBL" id="CP073767">
    <property type="protein sequence ID" value="UWZ52347.1"/>
    <property type="molecule type" value="Genomic_DNA"/>
</dbReference>
<evidence type="ECO:0000313" key="4">
    <source>
        <dbReference type="Proteomes" id="UP001058003"/>
    </source>
</evidence>
<evidence type="ECO:0000256" key="1">
    <source>
        <dbReference type="ARBA" id="ARBA00008812"/>
    </source>
</evidence>
<dbReference type="InterPro" id="IPR036761">
    <property type="entry name" value="TTHA0802/YceI-like_sf"/>
</dbReference>
<sequence length="170" mass="17963">MSTVTAVAAGTWRVETPARAGFAARNFGVRTVRGTLAVTAGTLELGPDGRPVRLSGALDAASVDTGNPRRDRDLRGRRFLDVAHHPVIEVTAERFEATAAGWLAHAAVRVAGAETTLPLHGVLDGAPDGQRLTVTGTAALHLPDVGIRVPRFLVGRRVELTVTAHLRRTS</sequence>
<accession>A0A9Q9MJY8</accession>
<dbReference type="PANTHER" id="PTHR34406">
    <property type="entry name" value="PROTEIN YCEI"/>
    <property type="match status" value="1"/>
</dbReference>
<dbReference type="PANTHER" id="PTHR34406:SF1">
    <property type="entry name" value="PROTEIN YCEI"/>
    <property type="match status" value="1"/>
</dbReference>
<dbReference type="Proteomes" id="UP001058003">
    <property type="component" value="Chromosome"/>
</dbReference>
<reference evidence="3" key="1">
    <citation type="submission" date="2021-04" db="EMBL/GenBank/DDBJ databases">
        <title>Dactylosporangium aurantiacum NRRL B-8018 full assembly.</title>
        <authorList>
            <person name="Hartkoorn R.C."/>
            <person name="Beaudoing E."/>
            <person name="Hot D."/>
        </authorList>
    </citation>
    <scope>NUCLEOTIDE SEQUENCE</scope>
    <source>
        <strain evidence="3">NRRL B-8018</strain>
    </source>
</reference>
<dbReference type="AlphaFoldDB" id="A0A9Q9MJY8"/>
<dbReference type="Gene3D" id="2.40.128.110">
    <property type="entry name" value="Lipid/polyisoprenoid-binding, YceI-like"/>
    <property type="match status" value="1"/>
</dbReference>
<protein>
    <submittedName>
        <fullName evidence="3">YceI family protein</fullName>
    </submittedName>
</protein>
<dbReference type="RefSeq" id="WP_052386138.1">
    <property type="nucleotide sequence ID" value="NZ_CP073767.1"/>
</dbReference>
<organism evidence="3 4">
    <name type="scientific">Dactylosporangium aurantiacum</name>
    <dbReference type="NCBI Taxonomy" id="35754"/>
    <lineage>
        <taxon>Bacteria</taxon>
        <taxon>Bacillati</taxon>
        <taxon>Actinomycetota</taxon>
        <taxon>Actinomycetes</taxon>
        <taxon>Micromonosporales</taxon>
        <taxon>Micromonosporaceae</taxon>
        <taxon>Dactylosporangium</taxon>
    </lineage>
</organism>
<evidence type="ECO:0000313" key="3">
    <source>
        <dbReference type="EMBL" id="UWZ52347.1"/>
    </source>
</evidence>
<dbReference type="KEGG" id="daur:Daura_37665"/>